<gene>
    <name evidence="1" type="ORF">SAMN04487946_104136</name>
</gene>
<proteinExistence type="predicted"/>
<keyword evidence="2" id="KW-1185">Reference proteome</keyword>
<dbReference type="EMBL" id="FNPB01000004">
    <property type="protein sequence ID" value="SDX93617.1"/>
    <property type="molecule type" value="Genomic_DNA"/>
</dbReference>
<reference evidence="2" key="1">
    <citation type="submission" date="2016-10" db="EMBL/GenBank/DDBJ databases">
        <authorList>
            <person name="Varghese N."/>
            <person name="Submissions S."/>
        </authorList>
    </citation>
    <scope>NUCLEOTIDE SEQUENCE [LARGE SCALE GENOMIC DNA]</scope>
    <source>
        <strain evidence="2">CGMCC 1.10118</strain>
    </source>
</reference>
<dbReference type="OrthoDB" id="306033at2157"/>
<accession>A0A1H3FS32</accession>
<dbReference type="AlphaFoldDB" id="A0A1H3FS32"/>
<organism evidence="1 2">
    <name type="scientific">Halobellus clavatus</name>
    <dbReference type="NCBI Taxonomy" id="660517"/>
    <lineage>
        <taxon>Archaea</taxon>
        <taxon>Methanobacteriati</taxon>
        <taxon>Methanobacteriota</taxon>
        <taxon>Stenosarchaea group</taxon>
        <taxon>Halobacteria</taxon>
        <taxon>Halobacteriales</taxon>
        <taxon>Haloferacaceae</taxon>
        <taxon>Halobellus</taxon>
    </lineage>
</organism>
<evidence type="ECO:0000313" key="2">
    <source>
        <dbReference type="Proteomes" id="UP000199170"/>
    </source>
</evidence>
<evidence type="ECO:0000313" key="1">
    <source>
        <dbReference type="EMBL" id="SDX93617.1"/>
    </source>
</evidence>
<name>A0A1H3FS32_9EURY</name>
<sequence>MATASNFENNQTSETEFYLPGTSISTVYDRVGDKISAIFGRHGRVLIPSSYNK</sequence>
<dbReference type="RefSeq" id="WP_175454591.1">
    <property type="nucleotide sequence ID" value="NZ_FNPB01000004.1"/>
</dbReference>
<protein>
    <submittedName>
        <fullName evidence="1">Uncharacterized protein</fullName>
    </submittedName>
</protein>
<dbReference type="Proteomes" id="UP000199170">
    <property type="component" value="Unassembled WGS sequence"/>
</dbReference>